<proteinExistence type="predicted"/>
<dbReference type="Pfam" id="PF07120">
    <property type="entry name" value="DUF1376"/>
    <property type="match status" value="1"/>
</dbReference>
<feature type="compositionally biased region" description="Low complexity" evidence="1">
    <location>
        <begin position="112"/>
        <end position="122"/>
    </location>
</feature>
<comment type="caution">
    <text evidence="2">The sequence shown here is derived from an EMBL/GenBank/DDBJ whole genome shotgun (WGS) entry which is preliminary data.</text>
</comment>
<keyword evidence="3" id="KW-1185">Reference proteome</keyword>
<dbReference type="AlphaFoldDB" id="A0A370KYT9"/>
<evidence type="ECO:0000313" key="2">
    <source>
        <dbReference type="EMBL" id="RDJ20145.1"/>
    </source>
</evidence>
<evidence type="ECO:0000313" key="3">
    <source>
        <dbReference type="Proteomes" id="UP000255207"/>
    </source>
</evidence>
<accession>A0A370KYT9</accession>
<reference evidence="3" key="1">
    <citation type="submission" date="2018-07" db="EMBL/GenBank/DDBJ databases">
        <authorList>
            <person name="Safronova V.I."/>
            <person name="Chirak E.R."/>
            <person name="Sazanova A.L."/>
        </authorList>
    </citation>
    <scope>NUCLEOTIDE SEQUENCE [LARGE SCALE GENOMIC DNA]</scope>
    <source>
        <strain evidence="3">RCAM04685</strain>
    </source>
</reference>
<organism evidence="2 3">
    <name type="scientific">Bosea caraganae</name>
    <dbReference type="NCBI Taxonomy" id="2763117"/>
    <lineage>
        <taxon>Bacteria</taxon>
        <taxon>Pseudomonadati</taxon>
        <taxon>Pseudomonadota</taxon>
        <taxon>Alphaproteobacteria</taxon>
        <taxon>Hyphomicrobiales</taxon>
        <taxon>Boseaceae</taxon>
        <taxon>Bosea</taxon>
    </lineage>
</organism>
<dbReference type="RefSeq" id="WP_114832280.1">
    <property type="nucleotide sequence ID" value="NZ_QQTO01000022.1"/>
</dbReference>
<dbReference type="InterPro" id="IPR010781">
    <property type="entry name" value="DUF1376"/>
</dbReference>
<dbReference type="OrthoDB" id="8243486at2"/>
<dbReference type="EMBL" id="QQTP01000022">
    <property type="protein sequence ID" value="RDJ20145.1"/>
    <property type="molecule type" value="Genomic_DNA"/>
</dbReference>
<dbReference type="Proteomes" id="UP000255207">
    <property type="component" value="Unassembled WGS sequence"/>
</dbReference>
<feature type="region of interest" description="Disordered" evidence="1">
    <location>
        <begin position="100"/>
        <end position="154"/>
    </location>
</feature>
<protein>
    <submittedName>
        <fullName evidence="2">DUF1376 domain-containing protein</fullName>
    </submittedName>
</protein>
<gene>
    <name evidence="2" type="ORF">DWE98_26285</name>
</gene>
<name>A0A370KYT9_9HYPH</name>
<sequence length="241" mass="26728">MSAPSPLPNRRPWMAFYVADYLADTLHLSAAQHGAYLLLISHYWVHGGLPNDEAMLQRIARLTPEEWTASRDTLASFFKDGWHHSRVEREMAEAREKYEKRANAGRCGGKASGNSRRSNASAMLPEKRSNAEPTTTTYSVPKGTGETAPELPSAEIGPLDWRTQLFRDGVSILTGLTGKPTGAARPLIGKWLKSSRDDCRRVLRVLVDARDANPIDPVAWIEAALRGQQAVASHDPNSWRM</sequence>
<evidence type="ECO:0000256" key="1">
    <source>
        <dbReference type="SAM" id="MobiDB-lite"/>
    </source>
</evidence>